<dbReference type="Pfam" id="PF03151">
    <property type="entry name" value="TPT"/>
    <property type="match status" value="1"/>
</dbReference>
<feature type="region of interest" description="Disordered" evidence="5">
    <location>
        <begin position="1284"/>
        <end position="1304"/>
    </location>
</feature>
<dbReference type="GO" id="GO:0016020">
    <property type="term" value="C:membrane"/>
    <property type="evidence" value="ECO:0007669"/>
    <property type="project" value="UniProtKB-SubCell"/>
</dbReference>
<dbReference type="Pfam" id="PF00561">
    <property type="entry name" value="Abhydrolase_1"/>
    <property type="match status" value="1"/>
</dbReference>
<evidence type="ECO:0000256" key="5">
    <source>
        <dbReference type="SAM" id="MobiDB-lite"/>
    </source>
</evidence>
<dbReference type="Gene3D" id="2.20.70.10">
    <property type="match status" value="1"/>
</dbReference>
<dbReference type="VEuPathDB" id="FungiDB:H257_07698"/>
<feature type="transmembrane region" description="Helical" evidence="6">
    <location>
        <begin position="1357"/>
        <end position="1384"/>
    </location>
</feature>
<reference evidence="8" key="1">
    <citation type="submission" date="2018-07" db="EMBL/GenBank/DDBJ databases">
        <title>Annotation of Aphanomyces astaci genome assembly.</title>
        <authorList>
            <person name="Studholme D.J."/>
        </authorList>
    </citation>
    <scope>NUCLEOTIDE SEQUENCE [LARGE SCALE GENOMIC DNA]</scope>
    <source>
        <strain evidence="8">Pc</strain>
    </source>
</reference>
<feature type="transmembrane region" description="Helical" evidence="6">
    <location>
        <begin position="1445"/>
        <end position="1472"/>
    </location>
</feature>
<dbReference type="Gene3D" id="3.50.30.30">
    <property type="match status" value="1"/>
</dbReference>
<feature type="compositionally biased region" description="Polar residues" evidence="5">
    <location>
        <begin position="149"/>
        <end position="169"/>
    </location>
</feature>
<dbReference type="PANTHER" id="PTHR11132">
    <property type="entry name" value="SOLUTE CARRIER FAMILY 35"/>
    <property type="match status" value="1"/>
</dbReference>
<evidence type="ECO:0000313" key="8">
    <source>
        <dbReference type="EMBL" id="RQM10079.1"/>
    </source>
</evidence>
<comment type="caution">
    <text evidence="8">The sequence shown here is derived from an EMBL/GenBank/DDBJ whole genome shotgun (WGS) entry which is preliminary data.</text>
</comment>
<dbReference type="VEuPathDB" id="FungiDB:H257_07776"/>
<feature type="transmembrane region" description="Helical" evidence="6">
    <location>
        <begin position="1530"/>
        <end position="1550"/>
    </location>
</feature>
<dbReference type="InterPro" id="IPR010989">
    <property type="entry name" value="SNARE"/>
</dbReference>
<feature type="transmembrane region" description="Helical" evidence="6">
    <location>
        <begin position="1583"/>
        <end position="1604"/>
    </location>
</feature>
<evidence type="ECO:0000256" key="2">
    <source>
        <dbReference type="ARBA" id="ARBA00022692"/>
    </source>
</evidence>
<dbReference type="PROSITE" id="PS50020">
    <property type="entry name" value="WW_DOMAIN_2"/>
    <property type="match status" value="1"/>
</dbReference>
<dbReference type="InterPro" id="IPR003137">
    <property type="entry name" value="PA_domain"/>
</dbReference>
<dbReference type="GO" id="GO:0016192">
    <property type="term" value="P:vesicle-mediated transport"/>
    <property type="evidence" value="ECO:0007669"/>
    <property type="project" value="InterPro"/>
</dbReference>
<evidence type="ECO:0000256" key="3">
    <source>
        <dbReference type="ARBA" id="ARBA00022989"/>
    </source>
</evidence>
<sequence length="1616" mass="174652">MARHRPLSKYARVAQQISDAISQTESLLKDLSNLATKKHITVEDDPTKQISDIVEIVKKSIPPMLKDIETFEGAVAGDNQQQKHFYIVCSSLKTRMSNCGKALQEGMQTRASVIKKQSERRTKFGFTGQAPSVQISTPLTIRNKLQAAPTPSSYPTYQQLSQQHPSNVSDPHLSPSPAGVPGADASAPVEGFLVDWYTRLRGQVSVYTMDHRGTGRSELLGCDATQTETAGSVGGSSVTLSELPACLQSMQRRYDYQPVAFSITSAAKDVAAVIAALDDAHVYLYGVSYGTAVVERVMHFSPSVVRGFVLDGVQSEAFPTWADAPTFTNWDRDFSVFAPLGGLRPALLELYDGLDGGSHNCTAFVKTWGAPDDAPPSSTLRTLFGSFFPDMTLRLLLPVFIYRLHRCTSNDMDVLTFALDQMYGGGASSSPGDGGDDAPDSAMLYKTIVYSELWQRPTPGLLDLYQDFADSTMSSGIYPQVVEYCIFAGATSSEQNCADLGTMLPDGVDASVNFTYTPDAYFNVTAAIPPHASVVVLSGKLDPQTPHKYALDQFQRMTGTAKRLFPFDYAAHGTIVTTPVATTPNNPTCAVSLIVSYVQNQGDVDKIDTSCLARVLPLVFQWTQGAAKDTFNVTDAFDGVVGQDVPTTPPPSTTSAIPPMHTDEATVSYLTGLVVACAVLGVLSLILVALLRTLHKLSRLDAVSSGRLVVADPITAETPLKNTKDVAGKIVLVQRGGCDFLSKTIQVQKAGAVAIIVANTDEENPQLAFVMDAGLTRSGMNAKIPALMAPFATAQHLLDLVGETSGMKLNVSIVLLDATEASAVLDAQERGRQQRAKEADALRMQQEREKKQREATMLLRSRLVKDNQVAKALVDQIIPPVTVQLAPSTTSTLAESDDISMFAPVLVPAAPPVAPSTAPSAGAMTAEPVKISSTSSSKLDGVIQSNTTGLLVLDVQYYCAMPHVGKHSNMDRATSSKEYYFDRIKSTMVPNIQSILHILRQRSMEVVYATIESMTKNGRDRSKAHKMAGIHVSKHSFDAKVLESVAPTDYDIVIPLAPVGSTNLRVASLSSTLLLKAPTRDVRNMWLRSVGDAVFCSGRPPGATPADMLHECMCLQLLVDYGGDVGTVDDRGWSALHYAAACPRGVHAVTWLCEMAPSLTVVDGDNTQEHWGVPYYEEEQKSATTMDSQPNSVDETIAHAWVACTTEDGQAYFYNTVTFESVWELPEDASATLQHQDGVVSEDGHGHGPGGHGDEQLLLPICMVPTICPLYEMDNPDVHAKEMLRRKKERETRRSSRSKLIVPRSDKPKSFVGNTSHYAVCLWLSLWFALNMTVTIVNKQALTVLNLPVTVLPPRSFIWSSLPSYTQLTCVHMACNSIGAYLYVHLSCRGGARGRPLPLRPDQAITMFFFSFIFVSNIILGNWSLGLVSVSLNQIMRALVPGTTAVLSTVVLHTTYTMAQILALVPIALGVYIACSRDIASTPMGIAITALAILFASLKSVLSSKVSHSNVILFWDVLQSTPWDVVRPAVGLYVVTGAFSFALNVTSFAANRCTSAVTLAVCANVKQVAVVALSVVIHGDDVVSGQMLWGCALVVIGGGWYSYVAHHPFTKQLSKS</sequence>
<dbReference type="InterPro" id="IPR036770">
    <property type="entry name" value="Ankyrin_rpt-contain_sf"/>
</dbReference>
<evidence type="ECO:0000259" key="7">
    <source>
        <dbReference type="PROSITE" id="PS50020"/>
    </source>
</evidence>
<dbReference type="EMBL" id="MZMZ02006195">
    <property type="protein sequence ID" value="RQM10079.1"/>
    <property type="molecule type" value="Genomic_DNA"/>
</dbReference>
<accession>A0A3R8CLI2</accession>
<dbReference type="CDD" id="cd00201">
    <property type="entry name" value="WW"/>
    <property type="match status" value="1"/>
</dbReference>
<feature type="transmembrane region" description="Helical" evidence="6">
    <location>
        <begin position="1317"/>
        <end position="1337"/>
    </location>
</feature>
<dbReference type="Gene3D" id="1.20.58.70">
    <property type="match status" value="1"/>
</dbReference>
<dbReference type="Pfam" id="PF00397">
    <property type="entry name" value="WW"/>
    <property type="match status" value="1"/>
</dbReference>
<dbReference type="SUPFAM" id="SSF51045">
    <property type="entry name" value="WW domain"/>
    <property type="match status" value="1"/>
</dbReference>
<feature type="transmembrane region" description="Helical" evidence="6">
    <location>
        <begin position="1484"/>
        <end position="1502"/>
    </location>
</feature>
<dbReference type="Pfam" id="PF02225">
    <property type="entry name" value="PA"/>
    <property type="match status" value="1"/>
</dbReference>
<evidence type="ECO:0000256" key="6">
    <source>
        <dbReference type="SAM" id="Phobius"/>
    </source>
</evidence>
<dbReference type="SUPFAM" id="SSF47661">
    <property type="entry name" value="t-snare proteins"/>
    <property type="match status" value="1"/>
</dbReference>
<dbReference type="SUPFAM" id="SSF103481">
    <property type="entry name" value="Multidrug resistance efflux transporter EmrE"/>
    <property type="match status" value="1"/>
</dbReference>
<proteinExistence type="predicted"/>
<dbReference type="VEuPathDB" id="FungiDB:H257_07700"/>
<keyword evidence="2 6" id="KW-0812">Transmembrane</keyword>
<feature type="transmembrane region" description="Helical" evidence="6">
    <location>
        <begin position="1557"/>
        <end position="1577"/>
    </location>
</feature>
<dbReference type="InterPro" id="IPR004853">
    <property type="entry name" value="Sugar_P_trans_dom"/>
</dbReference>
<feature type="compositionally biased region" description="Basic and acidic residues" evidence="5">
    <location>
        <begin position="1284"/>
        <end position="1294"/>
    </location>
</feature>
<dbReference type="InterPro" id="IPR037185">
    <property type="entry name" value="EmrE-like"/>
</dbReference>
<dbReference type="InterPro" id="IPR001202">
    <property type="entry name" value="WW_dom"/>
</dbReference>
<dbReference type="InterPro" id="IPR029058">
    <property type="entry name" value="AB_hydrolase_fold"/>
</dbReference>
<feature type="region of interest" description="Disordered" evidence="5">
    <location>
        <begin position="147"/>
        <end position="184"/>
    </location>
</feature>
<dbReference type="InterPro" id="IPR000073">
    <property type="entry name" value="AB_hydrolase_1"/>
</dbReference>
<gene>
    <name evidence="8" type="ORF">B5M09_002231</name>
</gene>
<feature type="domain" description="WW" evidence="7">
    <location>
        <begin position="1195"/>
        <end position="1228"/>
    </location>
</feature>
<feature type="transmembrane region" description="Helical" evidence="6">
    <location>
        <begin position="1405"/>
        <end position="1425"/>
    </location>
</feature>
<dbReference type="SUPFAM" id="SSF48403">
    <property type="entry name" value="Ankyrin repeat"/>
    <property type="match status" value="1"/>
</dbReference>
<dbReference type="InterPro" id="IPR046450">
    <property type="entry name" value="PA_dom_sf"/>
</dbReference>
<keyword evidence="9" id="KW-1185">Reference proteome</keyword>
<keyword evidence="3 6" id="KW-1133">Transmembrane helix</keyword>
<protein>
    <recommendedName>
        <fullName evidence="7">WW domain-containing protein</fullName>
    </recommendedName>
</protein>
<evidence type="ECO:0000256" key="1">
    <source>
        <dbReference type="ARBA" id="ARBA00004141"/>
    </source>
</evidence>
<evidence type="ECO:0000313" key="9">
    <source>
        <dbReference type="Proteomes" id="UP000284702"/>
    </source>
</evidence>
<dbReference type="InterPro" id="IPR036380">
    <property type="entry name" value="Isochorismatase-like_sf"/>
</dbReference>
<dbReference type="Proteomes" id="UP000284702">
    <property type="component" value="Unassembled WGS sequence"/>
</dbReference>
<comment type="subcellular location">
    <subcellularLocation>
        <location evidence="1">Membrane</location>
        <topology evidence="1">Multi-pass membrane protein</topology>
    </subcellularLocation>
</comment>
<dbReference type="Gene3D" id="3.40.50.850">
    <property type="entry name" value="Isochorismatase-like"/>
    <property type="match status" value="1"/>
</dbReference>
<name>A0A3R8CLI2_APHAT</name>
<evidence type="ECO:0000256" key="4">
    <source>
        <dbReference type="ARBA" id="ARBA00023136"/>
    </source>
</evidence>
<dbReference type="SUPFAM" id="SSF52499">
    <property type="entry name" value="Isochorismatase-like hydrolases"/>
    <property type="match status" value="1"/>
</dbReference>
<dbReference type="SUPFAM" id="SSF52025">
    <property type="entry name" value="PA domain"/>
    <property type="match status" value="1"/>
</dbReference>
<organism evidence="8 9">
    <name type="scientific">Aphanomyces astaci</name>
    <name type="common">Crayfish plague agent</name>
    <dbReference type="NCBI Taxonomy" id="112090"/>
    <lineage>
        <taxon>Eukaryota</taxon>
        <taxon>Sar</taxon>
        <taxon>Stramenopiles</taxon>
        <taxon>Oomycota</taxon>
        <taxon>Saprolegniomycetes</taxon>
        <taxon>Saprolegniales</taxon>
        <taxon>Verrucalvaceae</taxon>
        <taxon>Aphanomyces</taxon>
    </lineage>
</organism>
<dbReference type="SUPFAM" id="SSF53474">
    <property type="entry name" value="alpha/beta-Hydrolases"/>
    <property type="match status" value="1"/>
</dbReference>
<keyword evidence="4 6" id="KW-0472">Membrane</keyword>
<dbReference type="VEuPathDB" id="FungiDB:H257_07699"/>
<dbReference type="InterPro" id="IPR050186">
    <property type="entry name" value="TPT_transporter"/>
</dbReference>
<dbReference type="SMART" id="SM00456">
    <property type="entry name" value="WW"/>
    <property type="match status" value="1"/>
</dbReference>
<dbReference type="InterPro" id="IPR036020">
    <property type="entry name" value="WW_dom_sf"/>
</dbReference>
<feature type="transmembrane region" description="Helical" evidence="6">
    <location>
        <begin position="669"/>
        <end position="691"/>
    </location>
</feature>
<dbReference type="Gene3D" id="3.40.50.1820">
    <property type="entry name" value="alpha/beta hydrolase"/>
    <property type="match status" value="1"/>
</dbReference>